<feature type="compositionally biased region" description="Basic and acidic residues" evidence="12">
    <location>
        <begin position="698"/>
        <end position="709"/>
    </location>
</feature>
<feature type="region of interest" description="Disordered" evidence="12">
    <location>
        <begin position="868"/>
        <end position="943"/>
    </location>
</feature>
<dbReference type="InterPro" id="IPR001356">
    <property type="entry name" value="HD"/>
</dbReference>
<feature type="domain" description="C2H2-type" evidence="14">
    <location>
        <begin position="296"/>
        <end position="315"/>
    </location>
</feature>
<protein>
    <submittedName>
        <fullName evidence="16">Zinc finger E-box-binding homeobox 2 isoform X1</fullName>
    </submittedName>
</protein>
<dbReference type="SUPFAM" id="SSF57667">
    <property type="entry name" value="beta-beta-alpha zinc fingers"/>
    <property type="match status" value="5"/>
</dbReference>
<evidence type="ECO:0000256" key="7">
    <source>
        <dbReference type="ARBA" id="ARBA00023155"/>
    </source>
</evidence>
<evidence type="ECO:0000256" key="10">
    <source>
        <dbReference type="PROSITE-ProRule" id="PRU00108"/>
    </source>
</evidence>
<name>A0A1S3H2I8_LINAN</name>
<comment type="subcellular location">
    <subcellularLocation>
        <location evidence="1 10 11">Nucleus</location>
    </subcellularLocation>
</comment>
<dbReference type="FunFam" id="3.30.160.60:FF:000744">
    <property type="entry name" value="zinc finger E-box-binding homeobox 1"/>
    <property type="match status" value="1"/>
</dbReference>
<feature type="compositionally biased region" description="Polar residues" evidence="12">
    <location>
        <begin position="1040"/>
        <end position="1053"/>
    </location>
</feature>
<feature type="region of interest" description="Disordered" evidence="12">
    <location>
        <begin position="559"/>
        <end position="626"/>
    </location>
</feature>
<feature type="region of interest" description="Disordered" evidence="12">
    <location>
        <begin position="668"/>
        <end position="709"/>
    </location>
</feature>
<dbReference type="InParanoid" id="A0A1S3H2I8"/>
<dbReference type="GeneID" id="106151450"/>
<reference evidence="16" key="1">
    <citation type="submission" date="2025-08" db="UniProtKB">
        <authorList>
            <consortium name="RefSeq"/>
        </authorList>
    </citation>
    <scope>IDENTIFICATION</scope>
    <source>
        <tissue evidence="16">Gonads</tissue>
    </source>
</reference>
<dbReference type="Pfam" id="PF00046">
    <property type="entry name" value="Homeodomain"/>
    <property type="match status" value="1"/>
</dbReference>
<dbReference type="GO" id="GO:0000978">
    <property type="term" value="F:RNA polymerase II cis-regulatory region sequence-specific DNA binding"/>
    <property type="evidence" value="ECO:0007669"/>
    <property type="project" value="TreeGrafter"/>
</dbReference>
<dbReference type="InterPro" id="IPR051574">
    <property type="entry name" value="ZnF_E-box_Homeobox"/>
</dbReference>
<feature type="domain" description="C2H2-type" evidence="14">
    <location>
        <begin position="177"/>
        <end position="205"/>
    </location>
</feature>
<dbReference type="GO" id="GO:0045595">
    <property type="term" value="P:regulation of cell differentiation"/>
    <property type="evidence" value="ECO:0007669"/>
    <property type="project" value="UniProtKB-ARBA"/>
</dbReference>
<feature type="region of interest" description="Disordered" evidence="12">
    <location>
        <begin position="19"/>
        <end position="62"/>
    </location>
</feature>
<dbReference type="PROSITE" id="PS00028">
    <property type="entry name" value="ZINC_FINGER_C2H2_1"/>
    <property type="match status" value="5"/>
</dbReference>
<dbReference type="GO" id="GO:0000981">
    <property type="term" value="F:DNA-binding transcription factor activity, RNA polymerase II-specific"/>
    <property type="evidence" value="ECO:0007669"/>
    <property type="project" value="TreeGrafter"/>
</dbReference>
<keyword evidence="3" id="KW-0677">Repeat</keyword>
<dbReference type="PROSITE" id="PS50157">
    <property type="entry name" value="ZINC_FINGER_C2H2_2"/>
    <property type="match status" value="8"/>
</dbReference>
<feature type="domain" description="Homeobox" evidence="13">
    <location>
        <begin position="711"/>
        <end position="771"/>
    </location>
</feature>
<dbReference type="Pfam" id="PF00096">
    <property type="entry name" value="zf-C2H2"/>
    <property type="match status" value="5"/>
</dbReference>
<evidence type="ECO:0000313" key="16">
    <source>
        <dbReference type="RefSeq" id="XP_013380157.1"/>
    </source>
</evidence>
<sequence>MRVTAPSRISISIENMAETARCGRRKQQNPRKKNVDLENALEGSTDKDNNNSSGSSNNNAIGKDTAITAASDASMHASKQCNKFHDTLSAHSGCGEGAEGSSEEEEDVVVNGELLKDGTNTNVEQNIEELLLSGNTAIIYPEAVSDPEDQDGKDGPDTNNNEEDSMDAPGMEGEYCLNCPYCDKGFTRLYILRDHIKLQHSDKLHKFSRYVCQRCNAGFVLKSQLDKHLAFHSPTSQVCKTCHKIFANVYRLQRHMISHDESSDLRKFKCGTCGKAFKFKHHLKEHVRIHSGEKPFQCQNCGKRFSHSGSYSSHMTSKKCWVMNMRMKGGEKSDGSQPEDNSGPVMRSPKPEVNNTTPMKPQVHSTYPEFPRHFLPMDQQHNMPLPQIGLNGTPPQLFPYGHYIPPPGHMINPMMPGLPPHSAAFPPFGFAFPNGIPGLNIPMVGKKDHFSPTRPDDKAEPAKPDSGAEHSEEKPFAPNITDKESSESSETSPIKESSTEEKAEERIKRILDAVNATVRIQQKHKEDKHQISKLVELHHKEVDSESELQEVEQQIAENIKPEAIETKNNLSEDIEVDVESKVPISQGDQADKKKNDENPAEVALPASLQPVKDYKDHSQEDSAKMEFDDQNEYLNYKCRFCKDEFSSAVDLHQHERYMCKLNEEVQRAASSDGDSTSGSSTGRSTPQHVDTDDEAETLPDKGDEGLYDKDGKRFRVRSMINEEQLAVLKKYYEINPRPRRFELAKIGKEIGFPKRVIQVWFQNMRARDRKLGKVVPYFPSMARFRQGESPSPQKQVPMPSTTSVMPLATAPPSTVSSTSAPFIPIVPQPFSFQSHRLPNMATNNFFMQQHHSQFPFRMNNFLSPTSTMHSTTPFPVPRPISSHSLPLPVDQNTPLDLTVKKDNHGSEKTTAGVLDLSGTRKTPERPQQSLSLTPDQKRKAEEAARLEESVIYKYMRQEGLLPKKGHQRSPSPAHQRALPSMVAPGPSPAHLQIPASAPSMFKPLSIHPHLTQAVEERIKQDFISKLELLHMAAQVASPIKMSQSPRSNYSSNLSDAGGHVSDGDVDDDDGDDLRPGKRMRRKSWKQMEIDTNDGDSNMTLDEEQQQQRKKRKSWKQHKIDVDNEGMYACDQCDKMFSKQSSLARHKYEHSGARPFTCEICSKAFKHKHHLTEHRRLHSGEKPFQCRKCGKRFSHSGSYSQHMNHRYKYCKPSMKEDGGMSSDAESVQS</sequence>
<dbReference type="CDD" id="cd00086">
    <property type="entry name" value="homeodomain"/>
    <property type="match status" value="1"/>
</dbReference>
<dbReference type="PANTHER" id="PTHR24391:SF27">
    <property type="entry name" value="ZINC FINGER PROTEIN 1"/>
    <property type="match status" value="1"/>
</dbReference>
<feature type="compositionally biased region" description="Polar residues" evidence="12">
    <location>
        <begin position="925"/>
        <end position="934"/>
    </location>
</feature>
<feature type="region of interest" description="Disordered" evidence="12">
    <location>
        <begin position="143"/>
        <end position="167"/>
    </location>
</feature>
<evidence type="ECO:0000259" key="14">
    <source>
        <dbReference type="PROSITE" id="PS50157"/>
    </source>
</evidence>
<dbReference type="GO" id="GO:0007411">
    <property type="term" value="P:axon guidance"/>
    <property type="evidence" value="ECO:0007669"/>
    <property type="project" value="UniProtKB-ARBA"/>
</dbReference>
<dbReference type="Gene3D" id="3.30.160.60">
    <property type="entry name" value="Classic Zinc Finger"/>
    <property type="match status" value="6"/>
</dbReference>
<dbReference type="Proteomes" id="UP000085678">
    <property type="component" value="Unplaced"/>
</dbReference>
<feature type="domain" description="C2H2-type" evidence="14">
    <location>
        <begin position="268"/>
        <end position="295"/>
    </location>
</feature>
<keyword evidence="8 10" id="KW-0539">Nucleus</keyword>
<dbReference type="AlphaFoldDB" id="A0A1S3H2I8"/>
<keyword evidence="15" id="KW-1185">Reference proteome</keyword>
<feature type="compositionally biased region" description="Low complexity" evidence="12">
    <location>
        <begin position="668"/>
        <end position="685"/>
    </location>
</feature>
<feature type="domain" description="C2H2-type" evidence="14">
    <location>
        <begin position="237"/>
        <end position="264"/>
    </location>
</feature>
<gene>
    <name evidence="16" type="primary">LOC106151450</name>
</gene>
<evidence type="ECO:0000256" key="5">
    <source>
        <dbReference type="ARBA" id="ARBA00022833"/>
    </source>
</evidence>
<accession>A0A1S3H2I8</accession>
<feature type="compositionally biased region" description="Basic and acidic residues" evidence="12">
    <location>
        <begin position="612"/>
        <end position="626"/>
    </location>
</feature>
<feature type="compositionally biased region" description="Low complexity" evidence="12">
    <location>
        <begin position="50"/>
        <end position="59"/>
    </location>
</feature>
<evidence type="ECO:0000256" key="4">
    <source>
        <dbReference type="ARBA" id="ARBA00022771"/>
    </source>
</evidence>
<evidence type="ECO:0000256" key="11">
    <source>
        <dbReference type="RuleBase" id="RU000682"/>
    </source>
</evidence>
<keyword evidence="4 9" id="KW-0863">Zinc-finger</keyword>
<dbReference type="RefSeq" id="XP_013380157.1">
    <property type="nucleotide sequence ID" value="XM_013524703.2"/>
</dbReference>
<keyword evidence="7 10" id="KW-0371">Homeobox</keyword>
<feature type="region of interest" description="Disordered" evidence="12">
    <location>
        <begin position="328"/>
        <end position="366"/>
    </location>
</feature>
<evidence type="ECO:0000256" key="1">
    <source>
        <dbReference type="ARBA" id="ARBA00004123"/>
    </source>
</evidence>
<evidence type="ECO:0000256" key="12">
    <source>
        <dbReference type="SAM" id="MobiDB-lite"/>
    </source>
</evidence>
<dbReference type="InterPro" id="IPR013087">
    <property type="entry name" value="Znf_C2H2_type"/>
</dbReference>
<dbReference type="SUPFAM" id="SSF46689">
    <property type="entry name" value="Homeodomain-like"/>
    <property type="match status" value="1"/>
</dbReference>
<keyword evidence="2" id="KW-0479">Metal-binding</keyword>
<proteinExistence type="predicted"/>
<feature type="domain" description="C2H2-type" evidence="14">
    <location>
        <begin position="1183"/>
        <end position="1211"/>
    </location>
</feature>
<feature type="compositionally biased region" description="Basic and acidic residues" evidence="12">
    <location>
        <begin position="898"/>
        <end position="907"/>
    </location>
</feature>
<feature type="domain" description="C2H2-type" evidence="14">
    <location>
        <begin position="1155"/>
        <end position="1182"/>
    </location>
</feature>
<dbReference type="GO" id="GO:0000122">
    <property type="term" value="P:negative regulation of transcription by RNA polymerase II"/>
    <property type="evidence" value="ECO:0007669"/>
    <property type="project" value="UniProtKB-ARBA"/>
</dbReference>
<keyword evidence="6 10" id="KW-0238">DNA-binding</keyword>
<feature type="DNA-binding region" description="Homeobox" evidence="10">
    <location>
        <begin position="713"/>
        <end position="772"/>
    </location>
</feature>
<evidence type="ECO:0000259" key="13">
    <source>
        <dbReference type="PROSITE" id="PS50071"/>
    </source>
</evidence>
<evidence type="ECO:0000256" key="2">
    <source>
        <dbReference type="ARBA" id="ARBA00022723"/>
    </source>
</evidence>
<feature type="compositionally biased region" description="Polar residues" evidence="12">
    <location>
        <begin position="353"/>
        <end position="365"/>
    </location>
</feature>
<feature type="compositionally biased region" description="Basic residues" evidence="12">
    <location>
        <begin position="1107"/>
        <end position="1116"/>
    </location>
</feature>
<feature type="domain" description="C2H2-type" evidence="14">
    <location>
        <begin position="1127"/>
        <end position="1154"/>
    </location>
</feature>
<feature type="region of interest" description="Disordered" evidence="12">
    <location>
        <begin position="443"/>
        <end position="503"/>
    </location>
</feature>
<dbReference type="SMART" id="SM00389">
    <property type="entry name" value="HOX"/>
    <property type="match status" value="1"/>
</dbReference>
<feature type="compositionally biased region" description="Basic residues" evidence="12">
    <location>
        <begin position="22"/>
        <end position="32"/>
    </location>
</feature>
<dbReference type="SMART" id="SM00355">
    <property type="entry name" value="ZnF_C2H2"/>
    <property type="match status" value="9"/>
</dbReference>
<evidence type="ECO:0000256" key="9">
    <source>
        <dbReference type="PROSITE-ProRule" id="PRU00042"/>
    </source>
</evidence>
<dbReference type="FunFam" id="3.30.160.60:FF:000013">
    <property type="entry name" value="Putative zinc finger E-box-binding homeobox 2"/>
    <property type="match status" value="2"/>
</dbReference>
<keyword evidence="5" id="KW-0862">Zinc</keyword>
<evidence type="ECO:0000256" key="6">
    <source>
        <dbReference type="ARBA" id="ARBA00023125"/>
    </source>
</evidence>
<dbReference type="KEGG" id="lak:106151450"/>
<dbReference type="STRING" id="7574.A0A1S3H2I8"/>
<dbReference type="PANTHER" id="PTHR24391">
    <property type="entry name" value="HISTONE H4 TRANSCRIPTION FACTOR-RELATED"/>
    <property type="match status" value="1"/>
</dbReference>
<dbReference type="GO" id="GO:0008270">
    <property type="term" value="F:zinc ion binding"/>
    <property type="evidence" value="ECO:0007669"/>
    <property type="project" value="UniProtKB-KW"/>
</dbReference>
<evidence type="ECO:0000256" key="8">
    <source>
        <dbReference type="ARBA" id="ARBA00023242"/>
    </source>
</evidence>
<organism evidence="15 16">
    <name type="scientific">Lingula anatina</name>
    <name type="common">Brachiopod</name>
    <name type="synonym">Lingula unguis</name>
    <dbReference type="NCBI Taxonomy" id="7574"/>
    <lineage>
        <taxon>Eukaryota</taxon>
        <taxon>Metazoa</taxon>
        <taxon>Spiralia</taxon>
        <taxon>Lophotrochozoa</taxon>
        <taxon>Brachiopoda</taxon>
        <taxon>Linguliformea</taxon>
        <taxon>Lingulata</taxon>
        <taxon>Lingulida</taxon>
        <taxon>Linguloidea</taxon>
        <taxon>Lingulidae</taxon>
        <taxon>Lingula</taxon>
    </lineage>
</organism>
<feature type="domain" description="C2H2-type" evidence="14">
    <location>
        <begin position="210"/>
        <end position="237"/>
    </location>
</feature>
<dbReference type="PROSITE" id="PS50071">
    <property type="entry name" value="HOMEOBOX_2"/>
    <property type="match status" value="1"/>
</dbReference>
<dbReference type="OrthoDB" id="7491548at2759"/>
<feature type="compositionally biased region" description="Basic and acidic residues" evidence="12">
    <location>
        <begin position="445"/>
        <end position="486"/>
    </location>
</feature>
<dbReference type="InterPro" id="IPR009057">
    <property type="entry name" value="Homeodomain-like_sf"/>
</dbReference>
<dbReference type="FunFam" id="3.30.160.60:FF:000072">
    <property type="entry name" value="zinc finger protein 143 isoform X1"/>
    <property type="match status" value="1"/>
</dbReference>
<dbReference type="FunFam" id="3.30.160.60:FF:000145">
    <property type="entry name" value="Zinc finger protein 574"/>
    <property type="match status" value="1"/>
</dbReference>
<feature type="region of interest" description="Disordered" evidence="12">
    <location>
        <begin position="961"/>
        <end position="986"/>
    </location>
</feature>
<dbReference type="FunCoup" id="A0A1S3H2I8">
    <property type="interactions" value="1235"/>
</dbReference>
<dbReference type="Gene3D" id="1.10.10.60">
    <property type="entry name" value="Homeodomain-like"/>
    <property type="match status" value="1"/>
</dbReference>
<evidence type="ECO:0000256" key="3">
    <source>
        <dbReference type="ARBA" id="ARBA00022737"/>
    </source>
</evidence>
<evidence type="ECO:0000313" key="15">
    <source>
        <dbReference type="Proteomes" id="UP000085678"/>
    </source>
</evidence>
<feature type="region of interest" description="Disordered" evidence="12">
    <location>
        <begin position="1039"/>
        <end position="1117"/>
    </location>
</feature>
<dbReference type="GO" id="GO:0005634">
    <property type="term" value="C:nucleus"/>
    <property type="evidence" value="ECO:0007669"/>
    <property type="project" value="UniProtKB-SubCell"/>
</dbReference>
<dbReference type="InterPro" id="IPR036236">
    <property type="entry name" value="Znf_C2H2_sf"/>
</dbReference>